<keyword evidence="3" id="KW-1185">Reference proteome</keyword>
<sequence>MKYGVLVLLLTTSPCFAEQYICVADMSTGFSYSESTKRWKETSFRTDENKYIISKSDFGKYVLKVTQIGSKYPLAYCEQTFNEQGYLFCSGLGGEFKMQKDNGRYILSYTLGYYNVLPSVNEITDSSSDTPLLEIGKCSPL</sequence>
<accession>A0ABP8I3M6</accession>
<feature type="signal peptide" evidence="1">
    <location>
        <begin position="1"/>
        <end position="17"/>
    </location>
</feature>
<feature type="chain" id="PRO_5045589470" evidence="1">
    <location>
        <begin position="18"/>
        <end position="141"/>
    </location>
</feature>
<dbReference type="EMBL" id="BAABFU010000002">
    <property type="protein sequence ID" value="GAA4350632.1"/>
    <property type="molecule type" value="Genomic_DNA"/>
</dbReference>
<reference evidence="3" key="1">
    <citation type="journal article" date="2019" name="Int. J. Syst. Evol. Microbiol.">
        <title>The Global Catalogue of Microorganisms (GCM) 10K type strain sequencing project: providing services to taxonomists for standard genome sequencing and annotation.</title>
        <authorList>
            <consortium name="The Broad Institute Genomics Platform"/>
            <consortium name="The Broad Institute Genome Sequencing Center for Infectious Disease"/>
            <person name="Wu L."/>
            <person name="Ma J."/>
        </authorList>
    </citation>
    <scope>NUCLEOTIDE SEQUENCE [LARGE SCALE GENOMIC DNA]</scope>
    <source>
        <strain evidence="3">JCM 17727</strain>
    </source>
</reference>
<evidence type="ECO:0000313" key="2">
    <source>
        <dbReference type="EMBL" id="GAA4350632.1"/>
    </source>
</evidence>
<evidence type="ECO:0000313" key="3">
    <source>
        <dbReference type="Proteomes" id="UP001501294"/>
    </source>
</evidence>
<evidence type="ECO:0000256" key="1">
    <source>
        <dbReference type="SAM" id="SignalP"/>
    </source>
</evidence>
<dbReference type="Proteomes" id="UP001501294">
    <property type="component" value="Unassembled WGS sequence"/>
</dbReference>
<proteinExistence type="predicted"/>
<keyword evidence="1" id="KW-0732">Signal</keyword>
<protein>
    <submittedName>
        <fullName evidence="2">Uncharacterized protein</fullName>
    </submittedName>
</protein>
<comment type="caution">
    <text evidence="2">The sequence shown here is derived from an EMBL/GenBank/DDBJ whole genome shotgun (WGS) entry which is preliminary data.</text>
</comment>
<organism evidence="2 3">
    <name type="scientific">Kangiella taiwanensis</name>
    <dbReference type="NCBI Taxonomy" id="1079179"/>
    <lineage>
        <taxon>Bacteria</taxon>
        <taxon>Pseudomonadati</taxon>
        <taxon>Pseudomonadota</taxon>
        <taxon>Gammaproteobacteria</taxon>
        <taxon>Kangiellales</taxon>
        <taxon>Kangiellaceae</taxon>
        <taxon>Kangiella</taxon>
    </lineage>
</organism>
<dbReference type="RefSeq" id="WP_223578535.1">
    <property type="nucleotide sequence ID" value="NZ_BAABFU010000002.1"/>
</dbReference>
<gene>
    <name evidence="2" type="ORF">GCM10023150_16560</name>
</gene>
<name>A0ABP8I3M6_9GAMM</name>